<protein>
    <submittedName>
        <fullName evidence="3">Lipoprotein, putative</fullName>
    </submittedName>
</protein>
<feature type="chain" id="PRO_5004743066" evidence="2">
    <location>
        <begin position="23"/>
        <end position="193"/>
    </location>
</feature>
<keyword evidence="4" id="KW-1185">Reference proteome</keyword>
<evidence type="ECO:0000256" key="1">
    <source>
        <dbReference type="SAM" id="MobiDB-lite"/>
    </source>
</evidence>
<evidence type="ECO:0000256" key="2">
    <source>
        <dbReference type="SAM" id="SignalP"/>
    </source>
</evidence>
<dbReference type="RefSeq" id="WP_024267593.1">
    <property type="nucleotide sequence ID" value="NC_023035.1"/>
</dbReference>
<proteinExistence type="predicted"/>
<evidence type="ECO:0000313" key="3">
    <source>
        <dbReference type="EMBL" id="AHC14669.1"/>
    </source>
</evidence>
<organism evidence="3 4">
    <name type="scientific">Salinispira pacifica</name>
    <dbReference type="NCBI Taxonomy" id="1307761"/>
    <lineage>
        <taxon>Bacteria</taxon>
        <taxon>Pseudomonadati</taxon>
        <taxon>Spirochaetota</taxon>
        <taxon>Spirochaetia</taxon>
        <taxon>Spirochaetales</taxon>
        <taxon>Spirochaetaceae</taxon>
        <taxon>Salinispira</taxon>
    </lineage>
</organism>
<dbReference type="HOGENOM" id="CLU_118622_0_0_12"/>
<dbReference type="Proteomes" id="UP000018680">
    <property type="component" value="Chromosome"/>
</dbReference>
<evidence type="ECO:0000313" key="4">
    <source>
        <dbReference type="Proteomes" id="UP000018680"/>
    </source>
</evidence>
<dbReference type="OrthoDB" id="359246at2"/>
<feature type="region of interest" description="Disordered" evidence="1">
    <location>
        <begin position="32"/>
        <end position="67"/>
    </location>
</feature>
<dbReference type="EMBL" id="CP006939">
    <property type="protein sequence ID" value="AHC14669.1"/>
    <property type="molecule type" value="Genomic_DNA"/>
</dbReference>
<keyword evidence="3" id="KW-0449">Lipoprotein</keyword>
<feature type="signal peptide" evidence="2">
    <location>
        <begin position="1"/>
        <end position="22"/>
    </location>
</feature>
<feature type="compositionally biased region" description="Acidic residues" evidence="1">
    <location>
        <begin position="44"/>
        <end position="61"/>
    </location>
</feature>
<dbReference type="PROSITE" id="PS51257">
    <property type="entry name" value="PROKAR_LIPOPROTEIN"/>
    <property type="match status" value="1"/>
</dbReference>
<keyword evidence="2" id="KW-0732">Signal</keyword>
<dbReference type="KEGG" id="slr:L21SP2_1268"/>
<name>V5WGJ2_9SPIO</name>
<dbReference type="AlphaFoldDB" id="V5WGJ2"/>
<accession>V5WGJ2</accession>
<sequence>MKKTYNVPGTPILLLLVLPLFSACTSIDPVDTQSEEAKIQAEEQQQEEQSEPAVEEPETAQEDSQKDFEVSEEVFDQTFIEVEAVIAELNSLIRQEKYQEWLSYLTEDYRKYYSSPEQLERYSQSERLQSAGIELETLEDFFLHVVVPSRANLRLDDLVFLDEKSVEAIMIVRDQRISVYRLRLVDNEWKIER</sequence>
<dbReference type="eggNOG" id="ENOG503437Z">
    <property type="taxonomic scope" value="Bacteria"/>
</dbReference>
<gene>
    <name evidence="3" type="ORF">L21SP2_1268</name>
</gene>
<reference evidence="3 4" key="1">
    <citation type="journal article" date="2015" name="Stand. Genomic Sci.">
        <title>Complete genome sequence and description of Salinispira pacifica gen. nov., sp. nov., a novel spirochaete isolated form a hypersaline microbial mat.</title>
        <authorList>
            <person name="Ben Hania W."/>
            <person name="Joseph M."/>
            <person name="Schumann P."/>
            <person name="Bunk B."/>
            <person name="Fiebig A."/>
            <person name="Sproer C."/>
            <person name="Klenk H.P."/>
            <person name="Fardeau M.L."/>
            <person name="Spring S."/>
        </authorList>
    </citation>
    <scope>NUCLEOTIDE SEQUENCE [LARGE SCALE GENOMIC DNA]</scope>
    <source>
        <strain evidence="3 4">L21-RPul-D2</strain>
    </source>
</reference>
<dbReference type="STRING" id="1307761.L21SP2_1268"/>